<gene>
    <name evidence="3" type="ORF">EAY46_20715</name>
</gene>
<dbReference type="Proteomes" id="UP000726136">
    <property type="component" value="Unassembled WGS sequence"/>
</dbReference>
<dbReference type="SUPFAM" id="SSF54506">
    <property type="entry name" value="Diaminopimelate epimerase-like"/>
    <property type="match status" value="1"/>
</dbReference>
<dbReference type="RefSeq" id="WP_194664284.1">
    <property type="nucleotide sequence ID" value="NZ_RDPI01000139.1"/>
</dbReference>
<dbReference type="PANTHER" id="PTHR13774">
    <property type="entry name" value="PHENAZINE BIOSYNTHESIS PROTEIN"/>
    <property type="match status" value="1"/>
</dbReference>
<reference evidence="3 4" key="1">
    <citation type="journal article" date="2021" name="PeerJ">
        <title>Analysis of 44 Vibrio anguillarum genomes reveals high genetic diversity.</title>
        <authorList>
            <person name="Hansen M.J."/>
            <person name="Dalsgaard I."/>
        </authorList>
    </citation>
    <scope>NUCLEOTIDE SEQUENCE [LARGE SCALE GENOMIC DNA]</scope>
    <source>
        <strain evidence="3 4">040915-1/1B</strain>
    </source>
</reference>
<keyword evidence="2" id="KW-0413">Isomerase</keyword>
<accession>A0ABR9ZBH4</accession>
<comment type="caution">
    <text evidence="3">The sequence shown here is derived from an EMBL/GenBank/DDBJ whole genome shotgun (WGS) entry which is preliminary data.</text>
</comment>
<dbReference type="EMBL" id="RDPI01000139">
    <property type="protein sequence ID" value="MBF4375441.1"/>
    <property type="molecule type" value="Genomic_DNA"/>
</dbReference>
<name>A0ABR9ZBH4_VIBAN</name>
<evidence type="ECO:0000313" key="4">
    <source>
        <dbReference type="Proteomes" id="UP000726136"/>
    </source>
</evidence>
<dbReference type="NCBIfam" id="TIGR00654">
    <property type="entry name" value="PhzF_family"/>
    <property type="match status" value="1"/>
</dbReference>
<proteinExistence type="inferred from homology"/>
<comment type="similarity">
    <text evidence="1">Belongs to the PhzF family.</text>
</comment>
<keyword evidence="4" id="KW-1185">Reference proteome</keyword>
<dbReference type="Gene3D" id="3.10.310.10">
    <property type="entry name" value="Diaminopimelate Epimerase, Chain A, domain 1"/>
    <property type="match status" value="2"/>
</dbReference>
<dbReference type="PIRSF" id="PIRSF016184">
    <property type="entry name" value="PhzC_PhzF"/>
    <property type="match status" value="1"/>
</dbReference>
<dbReference type="PANTHER" id="PTHR13774:SF17">
    <property type="entry name" value="PHENAZINE BIOSYNTHESIS-LIKE DOMAIN-CONTAINING PROTEIN"/>
    <property type="match status" value="1"/>
</dbReference>
<organism evidence="3 4">
    <name type="scientific">Vibrio anguillarum</name>
    <name type="common">Listonella anguillarum</name>
    <dbReference type="NCBI Taxonomy" id="55601"/>
    <lineage>
        <taxon>Bacteria</taxon>
        <taxon>Pseudomonadati</taxon>
        <taxon>Pseudomonadota</taxon>
        <taxon>Gammaproteobacteria</taxon>
        <taxon>Vibrionales</taxon>
        <taxon>Vibrionaceae</taxon>
        <taxon>Vibrio</taxon>
    </lineage>
</organism>
<evidence type="ECO:0000256" key="2">
    <source>
        <dbReference type="ARBA" id="ARBA00023235"/>
    </source>
</evidence>
<dbReference type="InterPro" id="IPR003719">
    <property type="entry name" value="Phenazine_PhzF-like"/>
</dbReference>
<evidence type="ECO:0000313" key="3">
    <source>
        <dbReference type="EMBL" id="MBF4375441.1"/>
    </source>
</evidence>
<evidence type="ECO:0000256" key="1">
    <source>
        <dbReference type="ARBA" id="ARBA00008270"/>
    </source>
</evidence>
<protein>
    <submittedName>
        <fullName evidence="3">PhzF family phenazine biosynthesis protein</fullName>
    </submittedName>
</protein>
<dbReference type="Pfam" id="PF02567">
    <property type="entry name" value="PhzC-PhzF"/>
    <property type="match status" value="1"/>
</dbReference>
<sequence>MELDIFVVDAFTDQQFRGNSAAVVPVEDWLSDELMQNIAAENNLSETAYIKNVGANQYEIRWFSPMTEIDFCGHATLASAHVLFNEFSVENQIEFITQEVGNLNVILNVENDIEMTFPNQKPEVVSIIPTQLLSGLSKEPIEVLKNRQAYFAVFANEQEVLDVSYISEQLKQLAPLDVVVTAKSDNYDFVSRYFWPANGGDEDPVTGSIHSGLAPYWAEKLDKADLLAYQASKRGGVLKCRVLEKAIVISGKGVLYLKGKINV</sequence>